<evidence type="ECO:0000256" key="9">
    <source>
        <dbReference type="ARBA" id="ARBA00043149"/>
    </source>
</evidence>
<dbReference type="Gene3D" id="3.30.420.40">
    <property type="match status" value="2"/>
</dbReference>
<dbReference type="InterPro" id="IPR042018">
    <property type="entry name" value="GK1-3_metazoan-type"/>
</dbReference>
<dbReference type="PROSITE" id="PS00445">
    <property type="entry name" value="FGGY_KINASES_2"/>
    <property type="match status" value="1"/>
</dbReference>
<organism evidence="16 17">
    <name type="scientific">Pocillopora meandrina</name>
    <dbReference type="NCBI Taxonomy" id="46732"/>
    <lineage>
        <taxon>Eukaryota</taxon>
        <taxon>Metazoa</taxon>
        <taxon>Cnidaria</taxon>
        <taxon>Anthozoa</taxon>
        <taxon>Hexacorallia</taxon>
        <taxon>Scleractinia</taxon>
        <taxon>Astrocoeniina</taxon>
        <taxon>Pocilloporidae</taxon>
        <taxon>Pocillopora</taxon>
    </lineage>
</organism>
<dbReference type="GO" id="GO:0006071">
    <property type="term" value="P:glycerol metabolic process"/>
    <property type="evidence" value="ECO:0007669"/>
    <property type="project" value="UniProtKB-KW"/>
</dbReference>
<dbReference type="FunFam" id="3.30.420.40:FF:000033">
    <property type="entry name" value="glycerol kinase isoform X2"/>
    <property type="match status" value="1"/>
</dbReference>
<keyword evidence="5" id="KW-0547">Nucleotide-binding</keyword>
<dbReference type="Proteomes" id="UP001159428">
    <property type="component" value="Unassembled WGS sequence"/>
</dbReference>
<evidence type="ECO:0000256" key="1">
    <source>
        <dbReference type="ARBA" id="ARBA00005190"/>
    </source>
</evidence>
<dbReference type="Pfam" id="PF00370">
    <property type="entry name" value="FGGY_N"/>
    <property type="match status" value="1"/>
</dbReference>
<dbReference type="AlphaFoldDB" id="A0AAU9WNN9"/>
<evidence type="ECO:0000256" key="5">
    <source>
        <dbReference type="ARBA" id="ARBA00022741"/>
    </source>
</evidence>
<evidence type="ECO:0000256" key="13">
    <source>
        <dbReference type="SAM" id="Phobius"/>
    </source>
</evidence>
<dbReference type="EC" id="2.7.1.30" evidence="3"/>
<dbReference type="PROSITE" id="PS00933">
    <property type="entry name" value="FGGY_KINASES_1"/>
    <property type="match status" value="1"/>
</dbReference>
<evidence type="ECO:0000256" key="12">
    <source>
        <dbReference type="RuleBase" id="RU003733"/>
    </source>
</evidence>
<sequence length="587" mass="64411">MKIRYCCSLARPLRLLKVSLLSGFCRQKKTFNMAMGEGDYKDFGPLVGAIDQGTSSSRFLLFASKTAELLAFHQIEVESVYPKEGWVEQDPKEILSSVYHCMEQTLHSCKDLKINPADIKAVGITNQRETTVVWDKVTGEPLHNAIIWLDTRTKSTVDQFEANTPEKTREHVRALCGLPINTYFSAVKLKWLIDNVEAVKKAVEEDRCLFGTVDSWLIWNMTGGKKGGLHITDITNASRTMLLNLKTQSWDPYLCKFFSIPMSVLPTVKSSSEIYGKLVDGPLSGVPISGFCLGDQQAALVGQLCFNQGDAKNTYGTGCFLLYNTGQEVVLSQNGLLTTVAYKLGPDQPTVYALEGSVAITGAAVKWLRDNLNLISSASEIETLAAKVESSAGVYFVPAFSGLYAPYWQTDARGVIIGLTQFTNKAHIARATLEAVCFQTRELLDAMNMDCGIPLASLQVDGGMTVNNLLMQLQADILGISVVRPTMPETTALGAAMAAGMAKGVEVWTVHAEDKSQINTDIFEPAVDTHARDHHYARWKKAVQRTMKWEVDDVENQDLPQSSSAVVGPILFIFGSLAIGLIASKLR</sequence>
<dbReference type="PIRSF" id="PIRSF000538">
    <property type="entry name" value="GlpK"/>
    <property type="match status" value="1"/>
</dbReference>
<dbReference type="GO" id="GO:0005739">
    <property type="term" value="C:mitochondrion"/>
    <property type="evidence" value="ECO:0007669"/>
    <property type="project" value="TreeGrafter"/>
</dbReference>
<keyword evidence="13" id="KW-0812">Transmembrane</keyword>
<evidence type="ECO:0000313" key="17">
    <source>
        <dbReference type="Proteomes" id="UP001159428"/>
    </source>
</evidence>
<dbReference type="GO" id="GO:0046167">
    <property type="term" value="P:glycerol-3-phosphate biosynthetic process"/>
    <property type="evidence" value="ECO:0007669"/>
    <property type="project" value="TreeGrafter"/>
</dbReference>
<comment type="similarity">
    <text evidence="2 12">Belongs to the FGGY kinase family.</text>
</comment>
<feature type="transmembrane region" description="Helical" evidence="13">
    <location>
        <begin position="565"/>
        <end position="583"/>
    </location>
</feature>
<keyword evidence="8" id="KW-0067">ATP-binding</keyword>
<dbReference type="NCBIfam" id="NF000756">
    <property type="entry name" value="PRK00047.1"/>
    <property type="match status" value="1"/>
</dbReference>
<dbReference type="GO" id="GO:0006641">
    <property type="term" value="P:triglyceride metabolic process"/>
    <property type="evidence" value="ECO:0007669"/>
    <property type="project" value="TreeGrafter"/>
</dbReference>
<dbReference type="GO" id="GO:0005524">
    <property type="term" value="F:ATP binding"/>
    <property type="evidence" value="ECO:0007669"/>
    <property type="project" value="UniProtKB-KW"/>
</dbReference>
<keyword evidence="7" id="KW-0319">Glycerol metabolism</keyword>
<dbReference type="InterPro" id="IPR018484">
    <property type="entry name" value="FGGY_N"/>
</dbReference>
<evidence type="ECO:0000259" key="15">
    <source>
        <dbReference type="Pfam" id="PF02782"/>
    </source>
</evidence>
<feature type="domain" description="Carbohydrate kinase FGGY N-terminal" evidence="14">
    <location>
        <begin position="47"/>
        <end position="302"/>
    </location>
</feature>
<comment type="pathway">
    <text evidence="1">Polyol metabolism; glycerol degradation via glycerol kinase pathway; sn-glycerol 3-phosphate from glycerol: step 1/1.</text>
</comment>
<dbReference type="SUPFAM" id="SSF53067">
    <property type="entry name" value="Actin-like ATPase domain"/>
    <property type="match status" value="2"/>
</dbReference>
<dbReference type="CDD" id="cd07792">
    <property type="entry name" value="ASKHA_NBD_FGGY_GK1-3-like"/>
    <property type="match status" value="1"/>
</dbReference>
<gene>
    <name evidence="16" type="ORF">PMEA_00008545</name>
</gene>
<dbReference type="InterPro" id="IPR000577">
    <property type="entry name" value="Carb_kinase_FGGY"/>
</dbReference>
<dbReference type="InterPro" id="IPR005999">
    <property type="entry name" value="Glycerol_kin"/>
</dbReference>
<comment type="catalytic activity">
    <reaction evidence="10">
        <text>glycerol + ATP = sn-glycerol 3-phosphate + ADP + H(+)</text>
        <dbReference type="Rhea" id="RHEA:21644"/>
        <dbReference type="ChEBI" id="CHEBI:15378"/>
        <dbReference type="ChEBI" id="CHEBI:17754"/>
        <dbReference type="ChEBI" id="CHEBI:30616"/>
        <dbReference type="ChEBI" id="CHEBI:57597"/>
        <dbReference type="ChEBI" id="CHEBI:456216"/>
        <dbReference type="EC" id="2.7.1.30"/>
    </reaction>
</comment>
<proteinExistence type="inferred from homology"/>
<evidence type="ECO:0000256" key="6">
    <source>
        <dbReference type="ARBA" id="ARBA00022777"/>
    </source>
</evidence>
<dbReference type="InterPro" id="IPR043129">
    <property type="entry name" value="ATPase_NBD"/>
</dbReference>
<dbReference type="FunFam" id="3.30.420.40:FF:000177">
    <property type="entry name" value="Glycerol kinase"/>
    <property type="match status" value="1"/>
</dbReference>
<evidence type="ECO:0000259" key="14">
    <source>
        <dbReference type="Pfam" id="PF00370"/>
    </source>
</evidence>
<keyword evidence="17" id="KW-1185">Reference proteome</keyword>
<evidence type="ECO:0000256" key="7">
    <source>
        <dbReference type="ARBA" id="ARBA00022798"/>
    </source>
</evidence>
<comment type="caution">
    <text evidence="16">The sequence shown here is derived from an EMBL/GenBank/DDBJ whole genome shotgun (WGS) entry which is preliminary data.</text>
</comment>
<dbReference type="InterPro" id="IPR018485">
    <property type="entry name" value="FGGY_C"/>
</dbReference>
<dbReference type="GO" id="GO:0004370">
    <property type="term" value="F:glycerol kinase activity"/>
    <property type="evidence" value="ECO:0007669"/>
    <property type="project" value="UniProtKB-EC"/>
</dbReference>
<protein>
    <recommendedName>
        <fullName evidence="11">Probable glycerol kinase</fullName>
        <ecNumber evidence="3">2.7.1.30</ecNumber>
    </recommendedName>
    <alternativeName>
        <fullName evidence="9">ATP:glycerol 3-phosphotransferase</fullName>
    </alternativeName>
</protein>
<dbReference type="EMBL" id="CALNXJ010000017">
    <property type="protein sequence ID" value="CAH3119873.1"/>
    <property type="molecule type" value="Genomic_DNA"/>
</dbReference>
<accession>A0AAU9WNN9</accession>
<dbReference type="Pfam" id="PF02782">
    <property type="entry name" value="FGGY_C"/>
    <property type="match status" value="1"/>
</dbReference>
<feature type="domain" description="Carbohydrate kinase FGGY C-terminal" evidence="15">
    <location>
        <begin position="312"/>
        <end position="502"/>
    </location>
</feature>
<evidence type="ECO:0000313" key="16">
    <source>
        <dbReference type="EMBL" id="CAH3119873.1"/>
    </source>
</evidence>
<evidence type="ECO:0000256" key="3">
    <source>
        <dbReference type="ARBA" id="ARBA00012099"/>
    </source>
</evidence>
<keyword evidence="13" id="KW-0472">Membrane</keyword>
<dbReference type="InterPro" id="IPR018483">
    <property type="entry name" value="Carb_kinase_FGGY_CS"/>
</dbReference>
<dbReference type="PANTHER" id="PTHR10196:SF69">
    <property type="entry name" value="GLYCEROL KINASE"/>
    <property type="match status" value="1"/>
</dbReference>
<evidence type="ECO:0000256" key="10">
    <source>
        <dbReference type="ARBA" id="ARBA00052101"/>
    </source>
</evidence>
<keyword evidence="4 12" id="KW-0808">Transferase</keyword>
<evidence type="ECO:0000256" key="8">
    <source>
        <dbReference type="ARBA" id="ARBA00022840"/>
    </source>
</evidence>
<evidence type="ECO:0000256" key="4">
    <source>
        <dbReference type="ARBA" id="ARBA00022679"/>
    </source>
</evidence>
<dbReference type="NCBIfam" id="TIGR01311">
    <property type="entry name" value="glycerol_kin"/>
    <property type="match status" value="1"/>
</dbReference>
<dbReference type="PANTHER" id="PTHR10196">
    <property type="entry name" value="SUGAR KINASE"/>
    <property type="match status" value="1"/>
</dbReference>
<evidence type="ECO:0000256" key="11">
    <source>
        <dbReference type="ARBA" id="ARBA00071571"/>
    </source>
</evidence>
<keyword evidence="6 12" id="KW-0418">Kinase</keyword>
<reference evidence="16 17" key="1">
    <citation type="submission" date="2022-05" db="EMBL/GenBank/DDBJ databases">
        <authorList>
            <consortium name="Genoscope - CEA"/>
            <person name="William W."/>
        </authorList>
    </citation>
    <scope>NUCLEOTIDE SEQUENCE [LARGE SCALE GENOMIC DNA]</scope>
</reference>
<evidence type="ECO:0000256" key="2">
    <source>
        <dbReference type="ARBA" id="ARBA00009156"/>
    </source>
</evidence>
<name>A0AAU9WNN9_9CNID</name>
<keyword evidence="13" id="KW-1133">Transmembrane helix</keyword>